<dbReference type="OMA" id="FLFFGSQ"/>
<feature type="transmembrane region" description="Helical" evidence="7">
    <location>
        <begin position="307"/>
        <end position="327"/>
    </location>
</feature>
<sequence length="487" mass="52752">MKPSLIPASDSELELQSVDSRPTKSLFTSIDLSNGTQDHPSSPSSSKLAQHGDDDDRPLLDTTGRDSPQDGAGFGSAVFNLATSIIGAGIMALPATMKVLGLVLGFLAILIMGFISEVSVELLVVFSTRIKAWSYGEAVQGACGPVARKISEICIIVNNAGILIVYLIIMGEVLSGSDTGDHEGFLNQIAGHKGWWSHRSLVILLILIIVLAPLCFLKRIDSLRFSSALSVLLAILFVVLSTGIAFVKLVMGDLAMPRLLPDSSSVIDLLVVIPIMTNAFICHFNVHPIYYELKDRTPSAMNKVGRASTLLCIIVYSLTAISGYLLFGDSTASDVLTNFDKDLGMRYSSMLNAIIRVGYVLHIMLVFPVIHYSLRQTVELLLFPDEAESQSRFFGITLVQLTLIYVGSAFIPNIWVAFQFTGATTGLSLGFIFPALVGIRWIKHLDIDFGNKKIILIGCWAMLIMAVSVSIIGISGNVLNLVKGFHN</sequence>
<organism evidence="9 10">
    <name type="scientific">Ceratopteris richardii</name>
    <name type="common">Triangle waterfern</name>
    <dbReference type="NCBI Taxonomy" id="49495"/>
    <lineage>
        <taxon>Eukaryota</taxon>
        <taxon>Viridiplantae</taxon>
        <taxon>Streptophyta</taxon>
        <taxon>Embryophyta</taxon>
        <taxon>Tracheophyta</taxon>
        <taxon>Polypodiopsida</taxon>
        <taxon>Polypodiidae</taxon>
        <taxon>Polypodiales</taxon>
        <taxon>Pteridineae</taxon>
        <taxon>Pteridaceae</taxon>
        <taxon>Parkerioideae</taxon>
        <taxon>Ceratopteris</taxon>
    </lineage>
</organism>
<feature type="transmembrane region" description="Helical" evidence="7">
    <location>
        <begin position="417"/>
        <end position="442"/>
    </location>
</feature>
<feature type="region of interest" description="Disordered" evidence="6">
    <location>
        <begin position="28"/>
        <end position="69"/>
    </location>
</feature>
<feature type="transmembrane region" description="Helical" evidence="7">
    <location>
        <begin position="72"/>
        <end position="93"/>
    </location>
</feature>
<protein>
    <recommendedName>
        <fullName evidence="8">Amino acid transporter transmembrane domain-containing protein</fullName>
    </recommendedName>
</protein>
<dbReference type="InterPro" id="IPR013057">
    <property type="entry name" value="AA_transpt_TM"/>
</dbReference>
<evidence type="ECO:0000256" key="7">
    <source>
        <dbReference type="SAM" id="Phobius"/>
    </source>
</evidence>
<dbReference type="Pfam" id="PF01490">
    <property type="entry name" value="Aa_trans"/>
    <property type="match status" value="1"/>
</dbReference>
<feature type="transmembrane region" description="Helical" evidence="7">
    <location>
        <begin position="99"/>
        <end position="126"/>
    </location>
</feature>
<feature type="transmembrane region" description="Helical" evidence="7">
    <location>
        <begin position="267"/>
        <end position="286"/>
    </location>
</feature>
<dbReference type="PANTHER" id="PTHR22950">
    <property type="entry name" value="AMINO ACID TRANSPORTER"/>
    <property type="match status" value="1"/>
</dbReference>
<accession>A0A8T2R1W5</accession>
<dbReference type="EMBL" id="CM035435">
    <property type="protein sequence ID" value="KAH7289940.1"/>
    <property type="molecule type" value="Genomic_DNA"/>
</dbReference>
<keyword evidence="2 7" id="KW-0812">Transmembrane</keyword>
<dbReference type="GO" id="GO:0015179">
    <property type="term" value="F:L-amino acid transmembrane transporter activity"/>
    <property type="evidence" value="ECO:0007669"/>
    <property type="project" value="TreeGrafter"/>
</dbReference>
<comment type="caution">
    <text evidence="9">The sequence shown here is derived from an EMBL/GenBank/DDBJ whole genome shotgun (WGS) entry which is preliminary data.</text>
</comment>
<dbReference type="AlphaFoldDB" id="A0A8T2R1W5"/>
<name>A0A8T2R1W5_CERRI</name>
<feature type="transmembrane region" description="Helical" evidence="7">
    <location>
        <begin position="454"/>
        <end position="474"/>
    </location>
</feature>
<reference evidence="9" key="1">
    <citation type="submission" date="2021-08" db="EMBL/GenBank/DDBJ databases">
        <title>WGS assembly of Ceratopteris richardii.</title>
        <authorList>
            <person name="Marchant D.B."/>
            <person name="Chen G."/>
            <person name="Jenkins J."/>
            <person name="Shu S."/>
            <person name="Leebens-Mack J."/>
            <person name="Grimwood J."/>
            <person name="Schmutz J."/>
            <person name="Soltis P."/>
            <person name="Soltis D."/>
            <person name="Chen Z.-H."/>
        </authorList>
    </citation>
    <scope>NUCLEOTIDE SEQUENCE</scope>
    <source>
        <strain evidence="9">Whitten #5841</strain>
        <tissue evidence="9">Leaf</tissue>
    </source>
</reference>
<feature type="compositionally biased region" description="Basic and acidic residues" evidence="6">
    <location>
        <begin position="50"/>
        <end position="68"/>
    </location>
</feature>
<dbReference type="GO" id="GO:0031090">
    <property type="term" value="C:organelle membrane"/>
    <property type="evidence" value="ECO:0007669"/>
    <property type="project" value="UniProtKB-ARBA"/>
</dbReference>
<evidence type="ECO:0000256" key="3">
    <source>
        <dbReference type="ARBA" id="ARBA00022970"/>
    </source>
</evidence>
<evidence type="ECO:0000256" key="1">
    <source>
        <dbReference type="ARBA" id="ARBA00004141"/>
    </source>
</evidence>
<dbReference type="Proteomes" id="UP000825935">
    <property type="component" value="Chromosome 30"/>
</dbReference>
<feature type="compositionally biased region" description="Polar residues" evidence="6">
    <location>
        <begin position="28"/>
        <end position="48"/>
    </location>
</feature>
<feature type="transmembrane region" description="Helical" evidence="7">
    <location>
        <begin position="195"/>
        <end position="217"/>
    </location>
</feature>
<evidence type="ECO:0000256" key="4">
    <source>
        <dbReference type="ARBA" id="ARBA00022989"/>
    </source>
</evidence>
<evidence type="ECO:0000256" key="2">
    <source>
        <dbReference type="ARBA" id="ARBA00022692"/>
    </source>
</evidence>
<keyword evidence="3" id="KW-0029">Amino-acid transport</keyword>
<feature type="region of interest" description="Disordered" evidence="6">
    <location>
        <begin position="1"/>
        <end position="20"/>
    </location>
</feature>
<dbReference type="OrthoDB" id="28208at2759"/>
<feature type="domain" description="Amino acid transporter transmembrane" evidence="8">
    <location>
        <begin position="72"/>
        <end position="473"/>
    </location>
</feature>
<feature type="transmembrane region" description="Helical" evidence="7">
    <location>
        <begin position="155"/>
        <end position="175"/>
    </location>
</feature>
<proteinExistence type="predicted"/>
<keyword evidence="10" id="KW-1185">Reference proteome</keyword>
<evidence type="ECO:0000256" key="6">
    <source>
        <dbReference type="SAM" id="MobiDB-lite"/>
    </source>
</evidence>
<keyword evidence="5 7" id="KW-0472">Membrane</keyword>
<feature type="transmembrane region" description="Helical" evidence="7">
    <location>
        <begin position="229"/>
        <end position="247"/>
    </location>
</feature>
<evidence type="ECO:0000313" key="9">
    <source>
        <dbReference type="EMBL" id="KAH7289940.1"/>
    </source>
</evidence>
<feature type="transmembrane region" description="Helical" evidence="7">
    <location>
        <begin position="393"/>
        <end position="411"/>
    </location>
</feature>
<evidence type="ECO:0000259" key="8">
    <source>
        <dbReference type="Pfam" id="PF01490"/>
    </source>
</evidence>
<gene>
    <name evidence="9" type="ORF">KP509_30G024800</name>
</gene>
<keyword evidence="4 7" id="KW-1133">Transmembrane helix</keyword>
<evidence type="ECO:0000313" key="10">
    <source>
        <dbReference type="Proteomes" id="UP000825935"/>
    </source>
</evidence>
<feature type="transmembrane region" description="Helical" evidence="7">
    <location>
        <begin position="347"/>
        <end position="372"/>
    </location>
</feature>
<dbReference type="PANTHER" id="PTHR22950:SF515">
    <property type="entry name" value="AMINO ACID TRANSPORTER AVT6E"/>
    <property type="match status" value="1"/>
</dbReference>
<keyword evidence="3" id="KW-0813">Transport</keyword>
<evidence type="ECO:0000256" key="5">
    <source>
        <dbReference type="ARBA" id="ARBA00023136"/>
    </source>
</evidence>
<comment type="subcellular location">
    <subcellularLocation>
        <location evidence="1">Membrane</location>
        <topology evidence="1">Multi-pass membrane protein</topology>
    </subcellularLocation>
</comment>